<dbReference type="InterPro" id="IPR022367">
    <property type="entry name" value="2-oxoacid/accept_OxRdtase_asu"/>
</dbReference>
<dbReference type="GO" id="GO:0016903">
    <property type="term" value="F:oxidoreductase activity, acting on the aldehyde or oxo group of donors"/>
    <property type="evidence" value="ECO:0007669"/>
    <property type="project" value="InterPro"/>
</dbReference>
<evidence type="ECO:0000259" key="3">
    <source>
        <dbReference type="Pfam" id="PF01558"/>
    </source>
</evidence>
<feature type="domain" description="Pyruvate flavodoxin/ferredoxin oxidoreductase pyrimidine binding" evidence="4">
    <location>
        <begin position="207"/>
        <end position="439"/>
    </location>
</feature>
<evidence type="ECO:0000313" key="7">
    <source>
        <dbReference type="Proteomes" id="UP000179129"/>
    </source>
</evidence>
<dbReference type="CDD" id="cd07034">
    <property type="entry name" value="TPP_PYR_PFOR_IOR-alpha_like"/>
    <property type="match status" value="1"/>
</dbReference>
<accession>A0A1F5YMG8</accession>
<dbReference type="InterPro" id="IPR002869">
    <property type="entry name" value="Pyrv_flavodox_OxRed_cen"/>
</dbReference>
<dbReference type="InterPro" id="IPR019752">
    <property type="entry name" value="Pyrv/ketoisovalerate_OxRed_cat"/>
</dbReference>
<feature type="region of interest" description="Disordered" evidence="2">
    <location>
        <begin position="412"/>
        <end position="433"/>
    </location>
</feature>
<dbReference type="SUPFAM" id="SSF52518">
    <property type="entry name" value="Thiamin diphosphate-binding fold (THDP-binding)"/>
    <property type="match status" value="1"/>
</dbReference>
<evidence type="ECO:0000259" key="4">
    <source>
        <dbReference type="Pfam" id="PF01855"/>
    </source>
</evidence>
<dbReference type="InterPro" id="IPR009014">
    <property type="entry name" value="Transketo_C/PFOR_II"/>
</dbReference>
<feature type="domain" description="Pyruvate/ketoisovalerate oxidoreductase catalytic" evidence="3">
    <location>
        <begin position="14"/>
        <end position="175"/>
    </location>
</feature>
<dbReference type="SUPFAM" id="SSF53323">
    <property type="entry name" value="Pyruvate-ferredoxin oxidoreductase, PFOR, domain III"/>
    <property type="match status" value="1"/>
</dbReference>
<dbReference type="SUPFAM" id="SSF52922">
    <property type="entry name" value="TK C-terminal domain-like"/>
    <property type="match status" value="1"/>
</dbReference>
<organism evidence="6 7">
    <name type="scientific">Candidatus Glassbacteria bacterium RIFCSPLOWO2_12_FULL_58_11</name>
    <dbReference type="NCBI Taxonomy" id="1817867"/>
    <lineage>
        <taxon>Bacteria</taxon>
        <taxon>Candidatus Glassiibacteriota</taxon>
    </lineage>
</organism>
<evidence type="ECO:0000256" key="1">
    <source>
        <dbReference type="ARBA" id="ARBA00023002"/>
    </source>
</evidence>
<dbReference type="Pfam" id="PF01558">
    <property type="entry name" value="POR"/>
    <property type="match status" value="1"/>
</dbReference>
<dbReference type="PANTHER" id="PTHR32154:SF20">
    <property type="entry name" value="2-OXOGLUTARATE OXIDOREDUCTASE SUBUNIT KORA"/>
    <property type="match status" value="1"/>
</dbReference>
<dbReference type="InterPro" id="IPR033412">
    <property type="entry name" value="PFOR_II"/>
</dbReference>
<dbReference type="FunFam" id="3.40.50.970:FF:000022">
    <property type="entry name" value="2-oxoglutarate ferredoxin oxidoreductase alpha subunit"/>
    <property type="match status" value="1"/>
</dbReference>
<dbReference type="STRING" id="1817867.A3F83_17000"/>
<dbReference type="EMBL" id="MFIX01000226">
    <property type="protein sequence ID" value="OGG01082.1"/>
    <property type="molecule type" value="Genomic_DNA"/>
</dbReference>
<evidence type="ECO:0000256" key="2">
    <source>
        <dbReference type="SAM" id="MobiDB-lite"/>
    </source>
</evidence>
<comment type="caution">
    <text evidence="6">The sequence shown here is derived from an EMBL/GenBank/DDBJ whole genome shotgun (WGS) entry which is preliminary data.</text>
</comment>
<dbReference type="Gene3D" id="3.40.50.970">
    <property type="match status" value="1"/>
</dbReference>
<dbReference type="AlphaFoldDB" id="A0A1F5YMG8"/>
<evidence type="ECO:0008006" key="8">
    <source>
        <dbReference type="Google" id="ProtNLM"/>
    </source>
</evidence>
<dbReference type="PANTHER" id="PTHR32154">
    <property type="entry name" value="PYRUVATE-FLAVODOXIN OXIDOREDUCTASE-RELATED"/>
    <property type="match status" value="1"/>
</dbReference>
<feature type="domain" description="Pyruvate:ferredoxin oxidoreductase core" evidence="5">
    <location>
        <begin position="469"/>
        <end position="556"/>
    </location>
</feature>
<dbReference type="GO" id="GO:0006979">
    <property type="term" value="P:response to oxidative stress"/>
    <property type="evidence" value="ECO:0007669"/>
    <property type="project" value="TreeGrafter"/>
</dbReference>
<dbReference type="InterPro" id="IPR002880">
    <property type="entry name" value="Pyrv_Fd/Flavodoxin_OxRdtase_N"/>
</dbReference>
<dbReference type="NCBIfam" id="TIGR03710">
    <property type="entry name" value="OAFO_sf"/>
    <property type="match status" value="1"/>
</dbReference>
<sequence>MVAKELTILLGGSAGQGLQSMGQVLSRALSRLGLHVFALQDYESRIRGGHAFFQLRTAGQRLDAHVDTVNILVALDEQTLLIHEKELAPDGIILYDSDKIKTEYSGKKYLPLKLSTISREQGGSSAMANTVALGAVWSIMGLALEVVEEVLQSFFGAKSAEIVEKNIQVARVGFQLGAEKRSPVFALQPPGGKKRLVISGTEATGLGAIAADVRFYSAYPMTPATGVMEFIMDHSKDYGIVVEQAEDEISAINMALAASYMGVRSMVGTSGGGFSLMVEGLGLGGILELPLVIFEAQRPGPATGLPTRTEQSDLLFAVFASQSEFPRVVLAPWTPESSFSLTAEAFNLADRLQTPVIILSDHHLASSYWTVDDLPSAAVSVDRGALASAKELGSGSEYLRYRLTETGASPRAWPGQGSALVVSSGDEHDESGHVTEDPVLRTAMVDKRWKKLELAGTDPGLEADLQKGADTVLIGWGSTYGALREAVDRKRAQGEKISFIQIYRLWPFPAAELQKRVAGHARIVVAENNSIGQLARLIRMETGLTVDQNVLKYDGRPFSVDRIFKSLTQGVRA</sequence>
<dbReference type="Pfam" id="PF01855">
    <property type="entry name" value="POR_N"/>
    <property type="match status" value="1"/>
</dbReference>
<name>A0A1F5YMG8_9BACT</name>
<dbReference type="Gene3D" id="3.40.50.920">
    <property type="match status" value="1"/>
</dbReference>
<protein>
    <recommendedName>
        <fullName evidence="8">2-oxoacid:ferredoxin oxidoreductase subunit alpha</fullName>
    </recommendedName>
</protein>
<proteinExistence type="predicted"/>
<dbReference type="Proteomes" id="UP000179129">
    <property type="component" value="Unassembled WGS sequence"/>
</dbReference>
<dbReference type="InterPro" id="IPR050722">
    <property type="entry name" value="Pyruvate:ferred/Flavod_OxRd"/>
</dbReference>
<keyword evidence="1" id="KW-0560">Oxidoreductase</keyword>
<gene>
    <name evidence="6" type="ORF">A3F83_17000</name>
</gene>
<evidence type="ECO:0000259" key="5">
    <source>
        <dbReference type="Pfam" id="PF17147"/>
    </source>
</evidence>
<reference evidence="6 7" key="1">
    <citation type="journal article" date="2016" name="Nat. Commun.">
        <title>Thousands of microbial genomes shed light on interconnected biogeochemical processes in an aquifer system.</title>
        <authorList>
            <person name="Anantharaman K."/>
            <person name="Brown C.T."/>
            <person name="Hug L.A."/>
            <person name="Sharon I."/>
            <person name="Castelle C.J."/>
            <person name="Probst A.J."/>
            <person name="Thomas B.C."/>
            <person name="Singh A."/>
            <person name="Wilkins M.J."/>
            <person name="Karaoz U."/>
            <person name="Brodie E.L."/>
            <person name="Williams K.H."/>
            <person name="Hubbard S.S."/>
            <person name="Banfield J.F."/>
        </authorList>
    </citation>
    <scope>NUCLEOTIDE SEQUENCE [LARGE SCALE GENOMIC DNA]</scope>
</reference>
<dbReference type="Pfam" id="PF17147">
    <property type="entry name" value="PFOR_II"/>
    <property type="match status" value="1"/>
</dbReference>
<dbReference type="Gene3D" id="3.40.920.10">
    <property type="entry name" value="Pyruvate-ferredoxin oxidoreductase, PFOR, domain III"/>
    <property type="match status" value="1"/>
</dbReference>
<dbReference type="InterPro" id="IPR029061">
    <property type="entry name" value="THDP-binding"/>
</dbReference>
<evidence type="ECO:0000313" key="6">
    <source>
        <dbReference type="EMBL" id="OGG01082.1"/>
    </source>
</evidence>